<dbReference type="SMART" id="SM00671">
    <property type="entry name" value="SEL1"/>
    <property type="match status" value="6"/>
</dbReference>
<dbReference type="OrthoDB" id="2320995at2759"/>
<organism evidence="1 2">
    <name type="scientific">Rhizophagus irregularis (strain DAOM 197198w)</name>
    <name type="common">Glomus intraradices</name>
    <dbReference type="NCBI Taxonomy" id="1432141"/>
    <lineage>
        <taxon>Eukaryota</taxon>
        <taxon>Fungi</taxon>
        <taxon>Fungi incertae sedis</taxon>
        <taxon>Mucoromycota</taxon>
        <taxon>Glomeromycotina</taxon>
        <taxon>Glomeromycetes</taxon>
        <taxon>Glomerales</taxon>
        <taxon>Glomeraceae</taxon>
        <taxon>Rhizophagus</taxon>
    </lineage>
</organism>
<sequence>MSDDITNMHITNNWVEAAISKKYIKYYEFKDFQNIEKIGNNPGKVYRAKWKNLKQYFVLKSFDLDNTFVKEIIQELEFNVHNNIIFSFGITNKESHNCQLNEYLLVMEYADDRSFNWEDKEFQTNINFNLLYGELSQFIQKFDKINMKQIEPTIQDISENIFEEDLSIIVDELINQYVKVLNIGREVNTRKKFVLDYLNDHLINLQEIYYWLLNNQINSNSIFLLGYFNYHGIGIIANKQNAFKLYQKAIESDHIVAQYYLIYMYMIGKDIDKNYDEAFKLSERLSGRKYPCGINMLAYCYEYGFGTEVDAQKTFELFQKTADLGNAIGINRLGRCYENGIGTEVNELKAFELYQEATDLGNVEGMNNLGCCYEKGIGVDINNKKAFELYQKAANLENIIAQYNLALIYEYGKGIEKNMGKAIYWYKISAKQGYLNAQNKLNELLK</sequence>
<dbReference type="SUPFAM" id="SSF56112">
    <property type="entry name" value="Protein kinase-like (PK-like)"/>
    <property type="match status" value="1"/>
</dbReference>
<dbReference type="Pfam" id="PF08238">
    <property type="entry name" value="Sel1"/>
    <property type="match status" value="6"/>
</dbReference>
<dbReference type="Gene3D" id="3.30.200.20">
    <property type="entry name" value="Phosphorylase Kinase, domain 1"/>
    <property type="match status" value="1"/>
</dbReference>
<accession>A0A015ME35</accession>
<dbReference type="InterPro" id="IPR011990">
    <property type="entry name" value="TPR-like_helical_dom_sf"/>
</dbReference>
<dbReference type="InterPro" id="IPR052945">
    <property type="entry name" value="Mitotic_Regulator"/>
</dbReference>
<dbReference type="PANTHER" id="PTHR43628">
    <property type="entry name" value="ACTIVATOR OF C KINASE PROTEIN 1-RELATED"/>
    <property type="match status" value="1"/>
</dbReference>
<gene>
    <name evidence="1" type="ORF">RirG_136870</name>
</gene>
<dbReference type="EMBL" id="JEMT01022573">
    <property type="protein sequence ID" value="EXX65063.1"/>
    <property type="molecule type" value="Genomic_DNA"/>
</dbReference>
<dbReference type="Proteomes" id="UP000022910">
    <property type="component" value="Unassembled WGS sequence"/>
</dbReference>
<dbReference type="Gene3D" id="1.25.40.10">
    <property type="entry name" value="Tetratricopeptide repeat domain"/>
    <property type="match status" value="1"/>
</dbReference>
<evidence type="ECO:0000313" key="2">
    <source>
        <dbReference type="Proteomes" id="UP000022910"/>
    </source>
</evidence>
<reference evidence="1 2" key="1">
    <citation type="submission" date="2014-02" db="EMBL/GenBank/DDBJ databases">
        <title>Single nucleus genome sequencing reveals high similarity among nuclei of an endomycorrhizal fungus.</title>
        <authorList>
            <person name="Lin K."/>
            <person name="Geurts R."/>
            <person name="Zhang Z."/>
            <person name="Limpens E."/>
            <person name="Saunders D.G."/>
            <person name="Mu D."/>
            <person name="Pang E."/>
            <person name="Cao H."/>
            <person name="Cha H."/>
            <person name="Lin T."/>
            <person name="Zhou Q."/>
            <person name="Shang Y."/>
            <person name="Li Y."/>
            <person name="Ivanov S."/>
            <person name="Sharma T."/>
            <person name="Velzen R.V."/>
            <person name="Ruijter N.D."/>
            <person name="Aanen D.K."/>
            <person name="Win J."/>
            <person name="Kamoun S."/>
            <person name="Bisseling T."/>
            <person name="Huang S."/>
        </authorList>
    </citation>
    <scope>NUCLEOTIDE SEQUENCE [LARGE SCALE GENOMIC DNA]</scope>
    <source>
        <strain evidence="2">DAOM197198w</strain>
    </source>
</reference>
<proteinExistence type="predicted"/>
<dbReference type="HOGENOM" id="CLU_000288_7_12_1"/>
<name>A0A015ME35_RHIIW</name>
<dbReference type="SMR" id="A0A015ME35"/>
<keyword evidence="2" id="KW-1185">Reference proteome</keyword>
<evidence type="ECO:0000313" key="1">
    <source>
        <dbReference type="EMBL" id="EXX65063.1"/>
    </source>
</evidence>
<dbReference type="AlphaFoldDB" id="A0A015ME35"/>
<dbReference type="SUPFAM" id="SSF81901">
    <property type="entry name" value="HCP-like"/>
    <property type="match status" value="2"/>
</dbReference>
<protein>
    <submittedName>
        <fullName evidence="1">Skt5p</fullName>
    </submittedName>
</protein>
<dbReference type="PANTHER" id="PTHR43628:SF1">
    <property type="entry name" value="CHITIN SYNTHASE REGULATORY FACTOR 2-RELATED"/>
    <property type="match status" value="1"/>
</dbReference>
<dbReference type="InterPro" id="IPR006597">
    <property type="entry name" value="Sel1-like"/>
</dbReference>
<comment type="caution">
    <text evidence="1">The sequence shown here is derived from an EMBL/GenBank/DDBJ whole genome shotgun (WGS) entry which is preliminary data.</text>
</comment>
<dbReference type="InterPro" id="IPR011009">
    <property type="entry name" value="Kinase-like_dom_sf"/>
</dbReference>